<proteinExistence type="predicted"/>
<keyword evidence="1" id="KW-0812">Transmembrane</keyword>
<keyword evidence="1" id="KW-1133">Transmembrane helix</keyword>
<keyword evidence="1" id="KW-0472">Membrane</keyword>
<evidence type="ECO:0000256" key="1">
    <source>
        <dbReference type="SAM" id="Phobius"/>
    </source>
</evidence>
<organism evidence="2">
    <name type="scientific">marine metagenome</name>
    <dbReference type="NCBI Taxonomy" id="408172"/>
    <lineage>
        <taxon>unclassified sequences</taxon>
        <taxon>metagenomes</taxon>
        <taxon>ecological metagenomes</taxon>
    </lineage>
</organism>
<dbReference type="AlphaFoldDB" id="A0A382EAG6"/>
<sequence length="70" mass="8341">MDIIEHDHLEKVKLSYWEHFMFSGKFTLWTFLAFIIGVIHTIIPQLLPYNSYRIQKDIVDEATPAVDKYL</sequence>
<evidence type="ECO:0000313" key="2">
    <source>
        <dbReference type="EMBL" id="SVB47620.1"/>
    </source>
</evidence>
<accession>A0A382EAG6</accession>
<dbReference type="EMBL" id="UINC01043500">
    <property type="protein sequence ID" value="SVB47620.1"/>
    <property type="molecule type" value="Genomic_DNA"/>
</dbReference>
<reference evidence="2" key="1">
    <citation type="submission" date="2018-05" db="EMBL/GenBank/DDBJ databases">
        <authorList>
            <person name="Lanie J.A."/>
            <person name="Ng W.-L."/>
            <person name="Kazmierczak K.M."/>
            <person name="Andrzejewski T.M."/>
            <person name="Davidsen T.M."/>
            <person name="Wayne K.J."/>
            <person name="Tettelin H."/>
            <person name="Glass J.I."/>
            <person name="Rusch D."/>
            <person name="Podicherti R."/>
            <person name="Tsui H.-C.T."/>
            <person name="Winkler M.E."/>
        </authorList>
    </citation>
    <scope>NUCLEOTIDE SEQUENCE</scope>
</reference>
<dbReference type="Pfam" id="PF19883">
    <property type="entry name" value="DUF6356"/>
    <property type="match status" value="1"/>
</dbReference>
<dbReference type="InterPro" id="IPR045936">
    <property type="entry name" value="DUF6356"/>
</dbReference>
<name>A0A382EAG6_9ZZZZ</name>
<protein>
    <submittedName>
        <fullName evidence="2">Uncharacterized protein</fullName>
    </submittedName>
</protein>
<feature type="transmembrane region" description="Helical" evidence="1">
    <location>
        <begin position="26"/>
        <end position="47"/>
    </location>
</feature>
<gene>
    <name evidence="2" type="ORF">METZ01_LOCUS200474</name>
</gene>